<dbReference type="InterPro" id="IPR012340">
    <property type="entry name" value="NA-bd_OB-fold"/>
</dbReference>
<feature type="domain" description="NfeD-like C-terminal" evidence="2">
    <location>
        <begin position="38"/>
        <end position="88"/>
    </location>
</feature>
<sequence>MISYVVLIFLLVIIVVIPVIVILKALASKTKSYGLPVVNSTGVVTKDIPKDGYGAIFLNSETWQAWSDEPVKKGEKVAVITVDANSLTLKVVPLDK</sequence>
<keyword evidence="1" id="KW-1133">Transmembrane helix</keyword>
<name>A0A519BMK0_9DELT</name>
<comment type="caution">
    <text evidence="3">The sequence shown here is derived from an EMBL/GenBank/DDBJ whole genome shotgun (WGS) entry which is preliminary data.</text>
</comment>
<accession>A0A519BMK0</accession>
<dbReference type="EMBL" id="SGBB01000008">
    <property type="protein sequence ID" value="RZD18501.1"/>
    <property type="molecule type" value="Genomic_DNA"/>
</dbReference>
<evidence type="ECO:0000313" key="3">
    <source>
        <dbReference type="EMBL" id="RZD18501.1"/>
    </source>
</evidence>
<keyword evidence="1" id="KW-0812">Transmembrane</keyword>
<dbReference type="Pfam" id="PF01957">
    <property type="entry name" value="NfeD"/>
    <property type="match status" value="1"/>
</dbReference>
<gene>
    <name evidence="3" type="ORF">EVG15_05570</name>
</gene>
<dbReference type="Gene3D" id="2.40.50.140">
    <property type="entry name" value="Nucleic acid-binding proteins"/>
    <property type="match status" value="1"/>
</dbReference>
<dbReference type="InterPro" id="IPR002810">
    <property type="entry name" value="NfeD-like_C"/>
</dbReference>
<feature type="transmembrane region" description="Helical" evidence="1">
    <location>
        <begin position="6"/>
        <end position="26"/>
    </location>
</feature>
<dbReference type="AlphaFoldDB" id="A0A519BMK0"/>
<reference evidence="3 4" key="1">
    <citation type="journal article" date="2019" name="ISME J.">
        <title>Insights into ecological role of a new deltaproteobacterial order Candidatus Acidulodesulfobacterales by metagenomics and metatranscriptomics.</title>
        <authorList>
            <person name="Tan S."/>
            <person name="Liu J."/>
            <person name="Fang Y."/>
            <person name="Hedlund B.P."/>
            <person name="Lian Z.H."/>
            <person name="Huang L.Y."/>
            <person name="Li J.T."/>
            <person name="Huang L.N."/>
            <person name="Li W.J."/>
            <person name="Jiang H.C."/>
            <person name="Dong H.L."/>
            <person name="Shu W.S."/>
        </authorList>
    </citation>
    <scope>NUCLEOTIDE SEQUENCE [LARGE SCALE GENOMIC DNA]</scope>
    <source>
        <strain evidence="3">AP1</strain>
    </source>
</reference>
<organism evidence="3 4">
    <name type="scientific">Candidatus Acididesulfobacter diazotrophicus</name>
    <dbReference type="NCBI Taxonomy" id="2597226"/>
    <lineage>
        <taxon>Bacteria</taxon>
        <taxon>Deltaproteobacteria</taxon>
        <taxon>Candidatus Acidulodesulfobacterales</taxon>
        <taxon>Candidatus Acididesulfobacter</taxon>
    </lineage>
</organism>
<evidence type="ECO:0000259" key="2">
    <source>
        <dbReference type="Pfam" id="PF01957"/>
    </source>
</evidence>
<evidence type="ECO:0000256" key="1">
    <source>
        <dbReference type="SAM" id="Phobius"/>
    </source>
</evidence>
<dbReference type="Proteomes" id="UP000319296">
    <property type="component" value="Unassembled WGS sequence"/>
</dbReference>
<evidence type="ECO:0000313" key="4">
    <source>
        <dbReference type="Proteomes" id="UP000319296"/>
    </source>
</evidence>
<proteinExistence type="predicted"/>
<keyword evidence="1" id="KW-0472">Membrane</keyword>
<dbReference type="SUPFAM" id="SSF141322">
    <property type="entry name" value="NfeD domain-like"/>
    <property type="match status" value="1"/>
</dbReference>
<protein>
    <recommendedName>
        <fullName evidence="2">NfeD-like C-terminal domain-containing protein</fullName>
    </recommendedName>
</protein>